<dbReference type="Proteomes" id="UP000823963">
    <property type="component" value="Unassembled WGS sequence"/>
</dbReference>
<organism evidence="2 3">
    <name type="scientific">Candidatus Ligilactobacillus excrementigallinarum</name>
    <dbReference type="NCBI Taxonomy" id="2838641"/>
    <lineage>
        <taxon>Bacteria</taxon>
        <taxon>Bacillati</taxon>
        <taxon>Bacillota</taxon>
        <taxon>Bacilli</taxon>
        <taxon>Lactobacillales</taxon>
        <taxon>Lactobacillaceae</taxon>
        <taxon>Ligilactobacillus</taxon>
    </lineage>
</organism>
<reference evidence="2" key="2">
    <citation type="submission" date="2021-04" db="EMBL/GenBank/DDBJ databases">
        <authorList>
            <person name="Gilroy R."/>
        </authorList>
    </citation>
    <scope>NUCLEOTIDE SEQUENCE</scope>
    <source>
        <strain evidence="2">6627</strain>
    </source>
</reference>
<sequence length="162" mass="18234">MKKGFLLGLGAAAAGAFVVSKKLTESQKDKIAMKVDEFMLNLRDTVIKYDKYAHDYLDENRDTINHFKQNVADKFNHVANDSAVSEAFSSLKKATSDLKDYMTENQTEPEADTQDSVMQDDIIIDGTEFEEAVEDELPTQVFYPAGWREPAQSLDDNSEPQL</sequence>
<dbReference type="AlphaFoldDB" id="A0A9D2A9U5"/>
<dbReference type="EMBL" id="DXFP01000023">
    <property type="protein sequence ID" value="HIX01706.1"/>
    <property type="molecule type" value="Genomic_DNA"/>
</dbReference>
<name>A0A9D2A9U5_9LACO</name>
<evidence type="ECO:0000256" key="1">
    <source>
        <dbReference type="SAM" id="MobiDB-lite"/>
    </source>
</evidence>
<evidence type="ECO:0008006" key="4">
    <source>
        <dbReference type="Google" id="ProtNLM"/>
    </source>
</evidence>
<evidence type="ECO:0000313" key="3">
    <source>
        <dbReference type="Proteomes" id="UP000823963"/>
    </source>
</evidence>
<gene>
    <name evidence="2" type="ORF">H9861_03015</name>
</gene>
<proteinExistence type="predicted"/>
<comment type="caution">
    <text evidence="2">The sequence shown here is derived from an EMBL/GenBank/DDBJ whole genome shotgun (WGS) entry which is preliminary data.</text>
</comment>
<reference evidence="2" key="1">
    <citation type="journal article" date="2021" name="PeerJ">
        <title>Extensive microbial diversity within the chicken gut microbiome revealed by metagenomics and culture.</title>
        <authorList>
            <person name="Gilroy R."/>
            <person name="Ravi A."/>
            <person name="Getino M."/>
            <person name="Pursley I."/>
            <person name="Horton D.L."/>
            <person name="Alikhan N.F."/>
            <person name="Baker D."/>
            <person name="Gharbi K."/>
            <person name="Hall N."/>
            <person name="Watson M."/>
            <person name="Adriaenssens E.M."/>
            <person name="Foster-Nyarko E."/>
            <person name="Jarju S."/>
            <person name="Secka A."/>
            <person name="Antonio M."/>
            <person name="Oren A."/>
            <person name="Chaudhuri R.R."/>
            <person name="La Ragione R."/>
            <person name="Hildebrand F."/>
            <person name="Pallen M.J."/>
        </authorList>
    </citation>
    <scope>NUCLEOTIDE SEQUENCE</scope>
    <source>
        <strain evidence="2">6627</strain>
    </source>
</reference>
<feature type="region of interest" description="Disordered" evidence="1">
    <location>
        <begin position="143"/>
        <end position="162"/>
    </location>
</feature>
<accession>A0A9D2A9U5</accession>
<protein>
    <recommendedName>
        <fullName evidence="4">YtxH domain-containing protein</fullName>
    </recommendedName>
</protein>
<evidence type="ECO:0000313" key="2">
    <source>
        <dbReference type="EMBL" id="HIX01706.1"/>
    </source>
</evidence>